<proteinExistence type="predicted"/>
<evidence type="ECO:0000256" key="5">
    <source>
        <dbReference type="ARBA" id="ARBA00023125"/>
    </source>
</evidence>
<dbReference type="InterPro" id="IPR009061">
    <property type="entry name" value="DNA-bd_dom_put_sf"/>
</dbReference>
<evidence type="ECO:0000256" key="1">
    <source>
        <dbReference type="ARBA" id="ARBA00004141"/>
    </source>
</evidence>
<evidence type="ECO:0000256" key="8">
    <source>
        <dbReference type="SAM" id="Phobius"/>
    </source>
</evidence>
<feature type="transmembrane region" description="Helical" evidence="8">
    <location>
        <begin position="185"/>
        <end position="203"/>
    </location>
</feature>
<keyword evidence="5 10" id="KW-0238">DNA-binding</keyword>
<dbReference type="GO" id="GO:0003677">
    <property type="term" value="F:DNA binding"/>
    <property type="evidence" value="ECO:0007669"/>
    <property type="project" value="UniProtKB-KW"/>
</dbReference>
<dbReference type="EMBL" id="FOVK01000009">
    <property type="protein sequence ID" value="SFN98473.1"/>
    <property type="molecule type" value="Genomic_DNA"/>
</dbReference>
<keyword evidence="3 8" id="KW-1133">Transmembrane helix</keyword>
<dbReference type="CDD" id="cd00592">
    <property type="entry name" value="HTH_MerR-like"/>
    <property type="match status" value="1"/>
</dbReference>
<dbReference type="Pfam" id="PF06271">
    <property type="entry name" value="RDD"/>
    <property type="match status" value="1"/>
</dbReference>
<dbReference type="InterPro" id="IPR000551">
    <property type="entry name" value="MerR-type_HTH_dom"/>
</dbReference>
<accession>A0A1I5DH11</accession>
<evidence type="ECO:0000256" key="3">
    <source>
        <dbReference type="ARBA" id="ARBA00022989"/>
    </source>
</evidence>
<keyword evidence="4" id="KW-0805">Transcription regulation</keyword>
<gene>
    <name evidence="10" type="ORF">SAMN04488695_10955</name>
</gene>
<feature type="domain" description="HTH merR-type" evidence="9">
    <location>
        <begin position="1"/>
        <end position="68"/>
    </location>
</feature>
<sequence>MKIKDVEKRTQTDRATLYYYEKEGLLVPQRTDNGYRIYDETDVEMIEKIKLLRHLQVSIEDLKKLKSGSLTLPEVMEKQQALLQWNQEKNLASSRIVSRILEDQGTFDDFHPEAYLKDNLSNHGAMAFYASTEEDELPKVYEPLRRFFARAFDYLLYSVFWYLLLYLLFRIDLLSRTTPMRILDQGAVMLLMLFVEPLFLSVYRTTPGKKLLGMTLEKSRDVPLKYHEAFHRTYLVLLEGMGFLIPVVTLFTHIISYNRCVQGEEEPWDEGISYRVRDRKGLRYVLYSASSLILVGILILLQYLYFMPPNRGNLTVEEFTENFAHYKKIYQMDLHGESLKRSGAWEDPYNFIDYYLPNHVTQPPALGFTMNGGFVTEVSFDVDVRDTDFFVYPYGDLMSLISLSLMEPDWNLLDTRRKADELVNRMDFDYYNSFTLNSLGVLTENKVTFEGFEPTHNHMKPLHETEPNFYRQRFHAAKEK</sequence>
<keyword evidence="11" id="KW-1185">Reference proteome</keyword>
<keyword evidence="7" id="KW-0804">Transcription</keyword>
<evidence type="ECO:0000313" key="10">
    <source>
        <dbReference type="EMBL" id="SFN98473.1"/>
    </source>
</evidence>
<dbReference type="SMART" id="SM00422">
    <property type="entry name" value="HTH_MERR"/>
    <property type="match status" value="1"/>
</dbReference>
<dbReference type="AlphaFoldDB" id="A0A1I5DH11"/>
<evidence type="ECO:0000256" key="2">
    <source>
        <dbReference type="ARBA" id="ARBA00022692"/>
    </source>
</evidence>
<evidence type="ECO:0000256" key="4">
    <source>
        <dbReference type="ARBA" id="ARBA00023015"/>
    </source>
</evidence>
<evidence type="ECO:0000259" key="9">
    <source>
        <dbReference type="PROSITE" id="PS50937"/>
    </source>
</evidence>
<dbReference type="InterPro" id="IPR047057">
    <property type="entry name" value="MerR_fam"/>
</dbReference>
<dbReference type="GO" id="GO:0003700">
    <property type="term" value="F:DNA-binding transcription factor activity"/>
    <property type="evidence" value="ECO:0007669"/>
    <property type="project" value="InterPro"/>
</dbReference>
<dbReference type="PANTHER" id="PTHR30204:SF94">
    <property type="entry name" value="HEAVY METAL-DEPENDENT TRANSCRIPTIONAL REGULATOR HI_0293-RELATED"/>
    <property type="match status" value="1"/>
</dbReference>
<dbReference type="InterPro" id="IPR010432">
    <property type="entry name" value="RDD"/>
</dbReference>
<feature type="transmembrane region" description="Helical" evidence="8">
    <location>
        <begin position="154"/>
        <end position="173"/>
    </location>
</feature>
<dbReference type="Pfam" id="PF13411">
    <property type="entry name" value="MerR_1"/>
    <property type="match status" value="1"/>
</dbReference>
<protein>
    <submittedName>
        <fullName evidence="10">DNA-binding transcriptional regulator, MerR family</fullName>
    </submittedName>
</protein>
<organism evidence="10 11">
    <name type="scientific">Proteiniclasticum ruminis</name>
    <dbReference type="NCBI Taxonomy" id="398199"/>
    <lineage>
        <taxon>Bacteria</taxon>
        <taxon>Bacillati</taxon>
        <taxon>Bacillota</taxon>
        <taxon>Clostridia</taxon>
        <taxon>Eubacteriales</taxon>
        <taxon>Clostridiaceae</taxon>
        <taxon>Proteiniclasticum</taxon>
    </lineage>
</organism>
<comment type="subcellular location">
    <subcellularLocation>
        <location evidence="1">Membrane</location>
        <topology evidence="1">Multi-pass membrane protein</topology>
    </subcellularLocation>
</comment>
<evidence type="ECO:0000256" key="6">
    <source>
        <dbReference type="ARBA" id="ARBA00023136"/>
    </source>
</evidence>
<evidence type="ECO:0000313" key="11">
    <source>
        <dbReference type="Proteomes" id="UP000181899"/>
    </source>
</evidence>
<reference evidence="10 11" key="1">
    <citation type="submission" date="2016-10" db="EMBL/GenBank/DDBJ databases">
        <authorList>
            <person name="de Groot N.N."/>
        </authorList>
    </citation>
    <scope>NUCLEOTIDE SEQUENCE [LARGE SCALE GENOMIC DNA]</scope>
    <source>
        <strain evidence="10 11">ML2</strain>
    </source>
</reference>
<dbReference type="Proteomes" id="UP000181899">
    <property type="component" value="Unassembled WGS sequence"/>
</dbReference>
<keyword evidence="2 8" id="KW-0812">Transmembrane</keyword>
<dbReference type="PANTHER" id="PTHR30204">
    <property type="entry name" value="REDOX-CYCLING DRUG-SENSING TRANSCRIPTIONAL ACTIVATOR SOXR"/>
    <property type="match status" value="1"/>
</dbReference>
<dbReference type="GO" id="GO:0016020">
    <property type="term" value="C:membrane"/>
    <property type="evidence" value="ECO:0007669"/>
    <property type="project" value="UniProtKB-SubCell"/>
</dbReference>
<dbReference type="SUPFAM" id="SSF46955">
    <property type="entry name" value="Putative DNA-binding domain"/>
    <property type="match status" value="1"/>
</dbReference>
<name>A0A1I5DH11_9CLOT</name>
<dbReference type="RefSeq" id="WP_074912539.1">
    <property type="nucleotide sequence ID" value="NZ_FOVK01000009.1"/>
</dbReference>
<evidence type="ECO:0000256" key="7">
    <source>
        <dbReference type="ARBA" id="ARBA00023163"/>
    </source>
</evidence>
<dbReference type="OrthoDB" id="9791488at2"/>
<keyword evidence="6 8" id="KW-0472">Membrane</keyword>
<feature type="transmembrane region" description="Helical" evidence="8">
    <location>
        <begin position="284"/>
        <end position="306"/>
    </location>
</feature>
<dbReference type="PROSITE" id="PS50937">
    <property type="entry name" value="HTH_MERR_2"/>
    <property type="match status" value="1"/>
</dbReference>
<dbReference type="Gene3D" id="1.10.1660.10">
    <property type="match status" value="1"/>
</dbReference>